<evidence type="ECO:0000313" key="4">
    <source>
        <dbReference type="EMBL" id="KAL0577395.1"/>
    </source>
</evidence>
<dbReference type="EMBL" id="JBAHYK010000159">
    <property type="protein sequence ID" value="KAL0577395.1"/>
    <property type="molecule type" value="Genomic_DNA"/>
</dbReference>
<feature type="region of interest" description="Disordered" evidence="1">
    <location>
        <begin position="1"/>
        <end position="58"/>
    </location>
</feature>
<feature type="domain" description="Brl1/Brr6" evidence="3">
    <location>
        <begin position="200"/>
        <end position="331"/>
    </location>
</feature>
<feature type="region of interest" description="Disordered" evidence="1">
    <location>
        <begin position="336"/>
        <end position="398"/>
    </location>
</feature>
<reference evidence="4 5" key="1">
    <citation type="submission" date="2024-02" db="EMBL/GenBank/DDBJ databases">
        <title>A draft genome for the cacao thread blight pathogen Marasmius crinis-equi.</title>
        <authorList>
            <person name="Cohen S.P."/>
            <person name="Baruah I.K."/>
            <person name="Amoako-Attah I."/>
            <person name="Bukari Y."/>
            <person name="Meinhardt L.W."/>
            <person name="Bailey B.A."/>
        </authorList>
    </citation>
    <scope>NUCLEOTIDE SEQUENCE [LARGE SCALE GENOMIC DNA]</scope>
    <source>
        <strain evidence="4 5">GH-76</strain>
    </source>
</reference>
<feature type="compositionally biased region" description="Basic and acidic residues" evidence="1">
    <location>
        <begin position="112"/>
        <end position="123"/>
    </location>
</feature>
<comment type="caution">
    <text evidence="4">The sequence shown here is derived from an EMBL/GenBank/DDBJ whole genome shotgun (WGS) entry which is preliminary data.</text>
</comment>
<feature type="transmembrane region" description="Helical" evidence="2">
    <location>
        <begin position="309"/>
        <end position="330"/>
    </location>
</feature>
<accession>A0ABR3FPQ5</accession>
<name>A0ABR3FPQ5_9AGAR</name>
<sequence length="398" mass="44538">MNPRMRSSEAPMDFTYTSRSQTKPVWAASGDDEKSAPQKRSHDALNADIPMDPPTFGINQNIPFIFQTPARQQESSPYPWSPASNFSSTRAFPTPVTNDVRDVDMSEASPPKPEDPSPDKPESNLRAVATGALRRVYNARQKAEKSRKVIPKHRGSEGDMEGEEDSEDDSGGRAVHSTSNHYTLNMPSPAPPQSDTPYILLGYLQFFFNFSLVLIFFYLLIQFILTVQRDVEHRISEYSMDIVQEIAGCALQYKNNNCASPIPAMIHQCGLWETCMNRDPTKVGRARVGAELIAEVVNGFVEPITWKTLIFTLTSLSFLTVFINTLLSLYRARHRPSSETTQPPVHPFPPYPAHQYGGYLAPGPTPSWGRSYRDGGEEELETPSRRRRIEGGAAVKIK</sequence>
<feature type="compositionally biased region" description="Acidic residues" evidence="1">
    <location>
        <begin position="158"/>
        <end position="169"/>
    </location>
</feature>
<keyword evidence="5" id="KW-1185">Reference proteome</keyword>
<dbReference type="Pfam" id="PF10104">
    <property type="entry name" value="Brr6_like_C_C"/>
    <property type="match status" value="1"/>
</dbReference>
<feature type="region of interest" description="Disordered" evidence="1">
    <location>
        <begin position="70"/>
        <end position="125"/>
    </location>
</feature>
<proteinExistence type="predicted"/>
<evidence type="ECO:0000313" key="5">
    <source>
        <dbReference type="Proteomes" id="UP001465976"/>
    </source>
</evidence>
<keyword evidence="2" id="KW-0472">Membrane</keyword>
<dbReference type="PANTHER" id="PTHR28136">
    <property type="entry name" value="NUCLEUS EXPORT PROTEIN BRR6"/>
    <property type="match status" value="1"/>
</dbReference>
<evidence type="ECO:0000259" key="3">
    <source>
        <dbReference type="SMART" id="SM01042"/>
    </source>
</evidence>
<feature type="compositionally biased region" description="Polar residues" evidence="1">
    <location>
        <begin position="176"/>
        <end position="186"/>
    </location>
</feature>
<organism evidence="4 5">
    <name type="scientific">Marasmius crinis-equi</name>
    <dbReference type="NCBI Taxonomy" id="585013"/>
    <lineage>
        <taxon>Eukaryota</taxon>
        <taxon>Fungi</taxon>
        <taxon>Dikarya</taxon>
        <taxon>Basidiomycota</taxon>
        <taxon>Agaricomycotina</taxon>
        <taxon>Agaricomycetes</taxon>
        <taxon>Agaricomycetidae</taxon>
        <taxon>Agaricales</taxon>
        <taxon>Marasmiineae</taxon>
        <taxon>Marasmiaceae</taxon>
        <taxon>Marasmius</taxon>
    </lineage>
</organism>
<dbReference type="PANTHER" id="PTHR28136:SF1">
    <property type="entry name" value="NUCLEUS EXPORT PROTEIN BRL1"/>
    <property type="match status" value="1"/>
</dbReference>
<feature type="compositionally biased region" description="Polar residues" evidence="1">
    <location>
        <begin position="70"/>
        <end position="97"/>
    </location>
</feature>
<dbReference type="Proteomes" id="UP001465976">
    <property type="component" value="Unassembled WGS sequence"/>
</dbReference>
<evidence type="ECO:0000256" key="1">
    <source>
        <dbReference type="SAM" id="MobiDB-lite"/>
    </source>
</evidence>
<feature type="compositionally biased region" description="Basic and acidic residues" evidence="1">
    <location>
        <begin position="31"/>
        <end position="45"/>
    </location>
</feature>
<dbReference type="InterPro" id="IPR018767">
    <property type="entry name" value="Brl1/Brr6_dom"/>
</dbReference>
<keyword evidence="2" id="KW-1133">Transmembrane helix</keyword>
<feature type="transmembrane region" description="Helical" evidence="2">
    <location>
        <begin position="198"/>
        <end position="221"/>
    </location>
</feature>
<keyword evidence="2" id="KW-0812">Transmembrane</keyword>
<dbReference type="InterPro" id="IPR040202">
    <property type="entry name" value="Brl1/Brr6"/>
</dbReference>
<feature type="region of interest" description="Disordered" evidence="1">
    <location>
        <begin position="139"/>
        <end position="189"/>
    </location>
</feature>
<gene>
    <name evidence="4" type="ORF">V5O48_004590</name>
</gene>
<protein>
    <recommendedName>
        <fullName evidence="3">Brl1/Brr6 domain-containing protein</fullName>
    </recommendedName>
</protein>
<dbReference type="SMART" id="SM01042">
    <property type="entry name" value="Brr6_like_C_C"/>
    <property type="match status" value="1"/>
</dbReference>
<evidence type="ECO:0000256" key="2">
    <source>
        <dbReference type="SAM" id="Phobius"/>
    </source>
</evidence>